<reference evidence="1" key="2">
    <citation type="journal article" date="2014" name="ISME J.">
        <title>Microbial stratification in low pH oxic and suboxic macroscopic growths along an acid mine drainage.</title>
        <authorList>
            <person name="Mendez-Garcia C."/>
            <person name="Mesa V."/>
            <person name="Sprenger R.R."/>
            <person name="Richter M."/>
            <person name="Diez M.S."/>
            <person name="Solano J."/>
            <person name="Bargiela R."/>
            <person name="Golyshina O.V."/>
            <person name="Manteca A."/>
            <person name="Ramos J.L."/>
            <person name="Gallego J.R."/>
            <person name="Llorente I."/>
            <person name="Martins Dos Santos V.A."/>
            <person name="Jensen O.N."/>
            <person name="Pelaez A.I."/>
            <person name="Sanchez J."/>
            <person name="Ferrer M."/>
        </authorList>
    </citation>
    <scope>NUCLEOTIDE SEQUENCE</scope>
</reference>
<gene>
    <name evidence="1" type="ORF">B2A_13817</name>
</gene>
<evidence type="ECO:0000313" key="1">
    <source>
        <dbReference type="EMBL" id="EQD31141.1"/>
    </source>
</evidence>
<proteinExistence type="predicted"/>
<dbReference type="EMBL" id="AUZZ01010017">
    <property type="protein sequence ID" value="EQD31141.1"/>
    <property type="molecule type" value="Genomic_DNA"/>
</dbReference>
<sequence>MAVLVCLLLGMSLNKCADTVGCILGPSLRTIRRWWRWLEARHALFSFRLLDREPEWGRAVHWTDFWRRALAQQPLRELMAYLDNQGLIVP</sequence>
<protein>
    <recommendedName>
        <fullName evidence="2">Transposase</fullName>
    </recommendedName>
</protein>
<organism evidence="1">
    <name type="scientific">mine drainage metagenome</name>
    <dbReference type="NCBI Taxonomy" id="410659"/>
    <lineage>
        <taxon>unclassified sequences</taxon>
        <taxon>metagenomes</taxon>
        <taxon>ecological metagenomes</taxon>
    </lineage>
</organism>
<name>T0Y7Q5_9ZZZZ</name>
<reference evidence="1" key="1">
    <citation type="submission" date="2013-08" db="EMBL/GenBank/DDBJ databases">
        <authorList>
            <person name="Mendez C."/>
            <person name="Richter M."/>
            <person name="Ferrer M."/>
            <person name="Sanchez J."/>
        </authorList>
    </citation>
    <scope>NUCLEOTIDE SEQUENCE</scope>
</reference>
<comment type="caution">
    <text evidence="1">The sequence shown here is derived from an EMBL/GenBank/DDBJ whole genome shotgun (WGS) entry which is preliminary data.</text>
</comment>
<evidence type="ECO:0008006" key="2">
    <source>
        <dbReference type="Google" id="ProtNLM"/>
    </source>
</evidence>
<dbReference type="AlphaFoldDB" id="T0Y7Q5"/>
<accession>T0Y7Q5</accession>